<evidence type="ECO:0000313" key="2">
    <source>
        <dbReference type="Proteomes" id="UP000073816"/>
    </source>
</evidence>
<organism evidence="1 2">
    <name type="scientific">Algoriphagus sanaruensis</name>
    <dbReference type="NCBI Taxonomy" id="1727163"/>
    <lineage>
        <taxon>Bacteria</taxon>
        <taxon>Pseudomonadati</taxon>
        <taxon>Bacteroidota</taxon>
        <taxon>Cytophagia</taxon>
        <taxon>Cytophagales</taxon>
        <taxon>Cyclobacteriaceae</taxon>
        <taxon>Algoriphagus</taxon>
    </lineage>
</organism>
<evidence type="ECO:0000313" key="1">
    <source>
        <dbReference type="EMBL" id="AMQ56027.1"/>
    </source>
</evidence>
<dbReference type="Proteomes" id="UP000073816">
    <property type="component" value="Chromosome"/>
</dbReference>
<evidence type="ECO:0008006" key="3">
    <source>
        <dbReference type="Google" id="ProtNLM"/>
    </source>
</evidence>
<dbReference type="RefSeq" id="WP_067544869.1">
    <property type="nucleotide sequence ID" value="NZ_CP012836.1"/>
</dbReference>
<dbReference type="EMBL" id="CP012836">
    <property type="protein sequence ID" value="AMQ56027.1"/>
    <property type="molecule type" value="Genomic_DNA"/>
</dbReference>
<reference evidence="1 2" key="2">
    <citation type="journal article" date="2016" name="Genome Announc.">
        <title>Complete Genome Sequence of Algoriphagus sp. Strain M8-2, Isolated from a Brackish Lake.</title>
        <authorList>
            <person name="Muraguchi Y."/>
            <person name="Kushimoto K."/>
            <person name="Ohtsubo Y."/>
            <person name="Suzuki T."/>
            <person name="Dohra H."/>
            <person name="Kimbara K."/>
            <person name="Shintani M."/>
        </authorList>
    </citation>
    <scope>NUCLEOTIDE SEQUENCE [LARGE SCALE GENOMIC DNA]</scope>
    <source>
        <strain evidence="1 2">M8-2</strain>
    </source>
</reference>
<reference evidence="2" key="1">
    <citation type="submission" date="2015-09" db="EMBL/GenBank/DDBJ databases">
        <title>Complete sequence of Algoriphagus sp. M8-2.</title>
        <authorList>
            <person name="Shintani M."/>
        </authorList>
    </citation>
    <scope>NUCLEOTIDE SEQUENCE [LARGE SCALE GENOMIC DNA]</scope>
    <source>
        <strain evidence="2">M8-2</strain>
    </source>
</reference>
<dbReference type="PATRIC" id="fig|1727163.4.peg.1319"/>
<dbReference type="KEGG" id="alm:AO498_06355"/>
<keyword evidence="2" id="KW-1185">Reference proteome</keyword>
<gene>
    <name evidence="1" type="ORF">AO498_06355</name>
</gene>
<dbReference type="STRING" id="1727163.AO498_06355"/>
<proteinExistence type="predicted"/>
<protein>
    <recommendedName>
        <fullName evidence="3">CHAD domain-containing protein</fullName>
    </recommendedName>
</protein>
<accession>A0A142ELM2</accession>
<dbReference type="OrthoDB" id="835587at2"/>
<sequence length="277" mass="32163">MQAKTSPVFQIFEQQHHEAKLLFLDLGKQVKSKKAIELLSKLEFVELYTELMEKIHQGQGNQAHASARPFSNLNKALRKIHHLKLVERSIKLKIQRSDLVFDSFRSYVEIEKRKIQKEVFEIAVGGSLKTWDENLEKGKGFSKGVKPLMISTAIHQLVTEELEFLNQNIKTPFETGNFRDLFESLRRIIMMENLLIHLGFNPIFIAQIHDEIQGLKENLKPWYSNHLNLQALTHFISSKESVSKKYVDWLKELKDQKKSLSSDIERQALSLLKKISA</sequence>
<name>A0A142ELM2_9BACT</name>
<dbReference type="AlphaFoldDB" id="A0A142ELM2"/>